<organism evidence="8 9">
    <name type="scientific">Cellulomonas aerilata</name>
    <dbReference type="NCBI Taxonomy" id="515326"/>
    <lineage>
        <taxon>Bacteria</taxon>
        <taxon>Bacillati</taxon>
        <taxon>Actinomycetota</taxon>
        <taxon>Actinomycetes</taxon>
        <taxon>Micrococcales</taxon>
        <taxon>Cellulomonadaceae</taxon>
        <taxon>Cellulomonas</taxon>
    </lineage>
</organism>
<feature type="transmembrane region" description="Helical" evidence="6">
    <location>
        <begin position="107"/>
        <end position="128"/>
    </location>
</feature>
<evidence type="ECO:0000313" key="9">
    <source>
        <dbReference type="Proteomes" id="UP000321181"/>
    </source>
</evidence>
<evidence type="ECO:0000256" key="6">
    <source>
        <dbReference type="SAM" id="Phobius"/>
    </source>
</evidence>
<protein>
    <recommendedName>
        <fullName evidence="7">ABC-2 type transporter transmembrane domain-containing protein</fullName>
    </recommendedName>
</protein>
<proteinExistence type="predicted"/>
<dbReference type="EMBL" id="BJYY01000001">
    <property type="protein sequence ID" value="GEO32398.1"/>
    <property type="molecule type" value="Genomic_DNA"/>
</dbReference>
<feature type="region of interest" description="Disordered" evidence="5">
    <location>
        <begin position="1"/>
        <end position="52"/>
    </location>
</feature>
<feature type="transmembrane region" description="Helical" evidence="6">
    <location>
        <begin position="149"/>
        <end position="178"/>
    </location>
</feature>
<evidence type="ECO:0000256" key="4">
    <source>
        <dbReference type="ARBA" id="ARBA00023136"/>
    </source>
</evidence>
<evidence type="ECO:0000313" key="8">
    <source>
        <dbReference type="EMBL" id="GEO32398.1"/>
    </source>
</evidence>
<keyword evidence="9" id="KW-1185">Reference proteome</keyword>
<dbReference type="PANTHER" id="PTHR43229">
    <property type="entry name" value="NODULATION PROTEIN J"/>
    <property type="match status" value="1"/>
</dbReference>
<dbReference type="AlphaFoldDB" id="A0A512D7D7"/>
<feature type="transmembrane region" description="Helical" evidence="6">
    <location>
        <begin position="190"/>
        <end position="215"/>
    </location>
</feature>
<evidence type="ECO:0000256" key="3">
    <source>
        <dbReference type="ARBA" id="ARBA00022989"/>
    </source>
</evidence>
<comment type="caution">
    <text evidence="8">The sequence shown here is derived from an EMBL/GenBank/DDBJ whole genome shotgun (WGS) entry which is preliminary data.</text>
</comment>
<sequence length="316" mass="32133">MSTHAIEPGRRPTTDATRAPAPSGRTPAPASPATGPAAAPAAEPVPEVRARPTGGRAGLLGLQVATEVRSSLRSPEFAVGAVIIPVILYAMFGLTNASSLLPGGTRIGLAMLVSLSCYGVVTLAIVVFGEDVAKDRGRGWLRTLRATPFPTGVYLAGKLGAALVHAALIAVVMAVLAGTAGGVDLRPGQWAVYGALMLAGVVVFSPLGFAIAYLAKPRTAAVVANVIFLPLAFASGFFAPLSELPDVMGDIARYLPTFHFGQIAYGALLPADDVVAFTGAATQPLGAHLGWVLGSAAVLAAAALLAARREAVTRRG</sequence>
<dbReference type="RefSeq" id="WP_146898507.1">
    <property type="nucleotide sequence ID" value="NZ_BAAARM010000001.1"/>
</dbReference>
<dbReference type="OrthoDB" id="9786643at2"/>
<dbReference type="Proteomes" id="UP000321181">
    <property type="component" value="Unassembled WGS sequence"/>
</dbReference>
<feature type="compositionally biased region" description="Low complexity" evidence="5">
    <location>
        <begin position="16"/>
        <end position="47"/>
    </location>
</feature>
<keyword evidence="4 6" id="KW-0472">Membrane</keyword>
<evidence type="ECO:0000256" key="1">
    <source>
        <dbReference type="ARBA" id="ARBA00004141"/>
    </source>
</evidence>
<dbReference type="PANTHER" id="PTHR43229:SF2">
    <property type="entry name" value="NODULATION PROTEIN J"/>
    <property type="match status" value="1"/>
</dbReference>
<dbReference type="Pfam" id="PF01061">
    <property type="entry name" value="ABC2_membrane"/>
    <property type="match status" value="1"/>
</dbReference>
<keyword evidence="3 6" id="KW-1133">Transmembrane helix</keyword>
<dbReference type="InterPro" id="IPR051784">
    <property type="entry name" value="Nod_factor_ABC_transporter"/>
</dbReference>
<feature type="transmembrane region" description="Helical" evidence="6">
    <location>
        <begin position="77"/>
        <end position="95"/>
    </location>
</feature>
<gene>
    <name evidence="8" type="ORF">CAE01nite_01230</name>
</gene>
<dbReference type="GO" id="GO:0140359">
    <property type="term" value="F:ABC-type transporter activity"/>
    <property type="evidence" value="ECO:0007669"/>
    <property type="project" value="InterPro"/>
</dbReference>
<evidence type="ECO:0000259" key="7">
    <source>
        <dbReference type="Pfam" id="PF01061"/>
    </source>
</evidence>
<name>A0A512D7D7_9CELL</name>
<comment type="subcellular location">
    <subcellularLocation>
        <location evidence="1">Membrane</location>
        <topology evidence="1">Multi-pass membrane protein</topology>
    </subcellularLocation>
</comment>
<evidence type="ECO:0000256" key="5">
    <source>
        <dbReference type="SAM" id="MobiDB-lite"/>
    </source>
</evidence>
<feature type="transmembrane region" description="Helical" evidence="6">
    <location>
        <begin position="288"/>
        <end position="307"/>
    </location>
</feature>
<feature type="domain" description="ABC-2 type transporter transmembrane" evidence="7">
    <location>
        <begin position="66"/>
        <end position="265"/>
    </location>
</feature>
<evidence type="ECO:0000256" key="2">
    <source>
        <dbReference type="ARBA" id="ARBA00022692"/>
    </source>
</evidence>
<accession>A0A512D7D7</accession>
<keyword evidence="2 6" id="KW-0812">Transmembrane</keyword>
<dbReference type="GO" id="GO:0016020">
    <property type="term" value="C:membrane"/>
    <property type="evidence" value="ECO:0007669"/>
    <property type="project" value="UniProtKB-SubCell"/>
</dbReference>
<reference evidence="8 9" key="1">
    <citation type="submission" date="2019-07" db="EMBL/GenBank/DDBJ databases">
        <title>Whole genome shotgun sequence of Cellulomonas aerilata NBRC 106308.</title>
        <authorList>
            <person name="Hosoyama A."/>
            <person name="Uohara A."/>
            <person name="Ohji S."/>
            <person name="Ichikawa N."/>
        </authorList>
    </citation>
    <scope>NUCLEOTIDE SEQUENCE [LARGE SCALE GENOMIC DNA]</scope>
    <source>
        <strain evidence="8 9">NBRC 106308</strain>
    </source>
</reference>
<dbReference type="InterPro" id="IPR013525">
    <property type="entry name" value="ABC2_TM"/>
</dbReference>
<feature type="transmembrane region" description="Helical" evidence="6">
    <location>
        <begin position="222"/>
        <end position="241"/>
    </location>
</feature>